<evidence type="ECO:0000313" key="1">
    <source>
        <dbReference type="EMBL" id="KFB71661.1"/>
    </source>
</evidence>
<reference evidence="1 2" key="1">
    <citation type="submission" date="2014-02" db="EMBL/GenBank/DDBJ databases">
        <title>Expanding our view of genomic diversity in Candidatus Accumulibacter clades.</title>
        <authorList>
            <person name="Skennerton C.T."/>
            <person name="Barr J.J."/>
            <person name="Slater F.R."/>
            <person name="Bond P.L."/>
            <person name="Tyson G.W."/>
        </authorList>
    </citation>
    <scope>NUCLEOTIDE SEQUENCE [LARGE SCALE GENOMIC DNA]</scope>
    <source>
        <strain evidence="2">BA-91</strain>
    </source>
</reference>
<dbReference type="EMBL" id="JDVG02000510">
    <property type="protein sequence ID" value="KFB71661.1"/>
    <property type="molecule type" value="Genomic_DNA"/>
</dbReference>
<dbReference type="Proteomes" id="UP000020077">
    <property type="component" value="Unassembled WGS sequence"/>
</dbReference>
<protein>
    <submittedName>
        <fullName evidence="1">Uncharacterized protein</fullName>
    </submittedName>
</protein>
<comment type="caution">
    <text evidence="1">The sequence shown here is derived from an EMBL/GenBank/DDBJ whole genome shotgun (WGS) entry which is preliminary data.</text>
</comment>
<proteinExistence type="predicted"/>
<gene>
    <name evidence="1" type="ORF">AW09_003190</name>
</gene>
<evidence type="ECO:0000313" key="2">
    <source>
        <dbReference type="Proteomes" id="UP000020077"/>
    </source>
</evidence>
<name>A0A080LT89_9PROT</name>
<accession>A0A080LT89</accession>
<dbReference type="AlphaFoldDB" id="A0A080LT89"/>
<organism evidence="1 2">
    <name type="scientific">Candidatus Accumulibacter phosphatis</name>
    <dbReference type="NCBI Taxonomy" id="327160"/>
    <lineage>
        <taxon>Bacteria</taxon>
        <taxon>Pseudomonadati</taxon>
        <taxon>Pseudomonadota</taxon>
        <taxon>Betaproteobacteria</taxon>
        <taxon>Candidatus Accumulibacter</taxon>
    </lineage>
</organism>
<sequence length="218" mass="24577">MHQVRFVEDIAVEFAPFGILDENLRGLRETGQQLVRRLRRKDHRILAARAISADGMVIAVEIMESRVRQPGFVEVQGIDHAIEHFLDFFDIVEDAVVGALGDGEYARFGGDRAREGMRRDLLLDVLPAELFFRYRSDDPVVVAGRHQEDRDGTGHDDRMKNRFVAVAIDDDDVAWRDGRMPDDLVRGRGAVGDEKQVVGIEDSRRIALRGGDRTGVVE</sequence>